<reference evidence="3" key="1">
    <citation type="submission" date="2021-01" db="EMBL/GenBank/DDBJ databases">
        <authorList>
            <person name="Corre E."/>
            <person name="Pelletier E."/>
            <person name="Niang G."/>
            <person name="Scheremetjew M."/>
            <person name="Finn R."/>
            <person name="Kale V."/>
            <person name="Holt S."/>
            <person name="Cochrane G."/>
            <person name="Meng A."/>
            <person name="Brown T."/>
            <person name="Cohen L."/>
        </authorList>
    </citation>
    <scope>NUCLEOTIDE SEQUENCE</scope>
    <source>
        <strain evidence="3">GSO104</strain>
    </source>
</reference>
<proteinExistence type="predicted"/>
<keyword evidence="2" id="KW-0732">Signal</keyword>
<dbReference type="InterPro" id="IPR010869">
    <property type="entry name" value="DUF1501"/>
</dbReference>
<dbReference type="InterPro" id="IPR014917">
    <property type="entry name" value="DUF1800"/>
</dbReference>
<dbReference type="PANTHER" id="PTHR43737">
    <property type="entry name" value="BLL7424 PROTEIN"/>
    <property type="match status" value="1"/>
</dbReference>
<dbReference type="Pfam" id="PF07394">
    <property type="entry name" value="DUF1501"/>
    <property type="match status" value="1"/>
</dbReference>
<sequence>MLIEIAHAMLPFLPCCALPPHPHTCTSTKRDVFPKSDLTSNGYVGDFYPLCSDLPPHHHLREGATYRLLGASSAPQLHSGDGASWENNPESPRLALDVSSPLYELLCAPNANNGGECTYPAKVVLGSTLDYSAPLAQSLSEYIPIVRTVCVSPPGSRPVYYEYVCAPCVKAAFFSDAKRVIRGSVHGDNVVDDAMCADPRTGVAGEACCLPGWEGGGNKALARRRCTYSGERMTFDAAVDRCATEGMEQCSPMRLGVNGDVQSLMCFDDNRAGYLWTTDRCAVRAKIGYETGMVARVDHPEADWGGQRNVPGRVGEDTVNYFPVHWNEGKPDLSPESCDANSACYSVADGCVCDTSVAEAAVFASSADIVSGDAVLSALKVGAFPVSAFDAGTYTSLGDCGIPSLQIYVKGSTSSCSTLDADAVIQLTDDTGAEHYLKNAVSTVSIAGFAAPLTFRNPVHFADLLDMNARDMIHETEAVLDTYFRHPSHPPFLAGLMIQRFGVSNPSPRYVESVASAYKEGSFMKGRFGKGEYGDLEAMIAAILLDPESRSPALDADPAHGQAREPLLKSLSFLRSLELGLDAPLSIASLGDLGLSFGQGSYRAPSVFSFFLPDFVPSGAVGGAGLVSPESQVLDAGKIFGLMDGMFTTVKFGITDCWNGFGGTTVGARPCDNTEGTTTNSLGQLTYSPAPSASLDDVLDELGLLLTSSRLTSVARTLIRSAVEPEFLTGDTAKAVRIAQQLIASSPEFHSSNLPRLSGAGPRQLSGYSLSPAHDYRAVVFLMLVGGADSFNLLVPKSGCMDGRDVFAEYTNARGAVAMGAAGLLDIDATGSGQVCGTFGVHGNLPVLKQLYDEGMATFFANTGVLTQPLTKHDDYFSLTKVQLGAHNHMQRETYEVDTRGIMHGSGVGGRILDVLNRHGHQTSANAVEGRDTLVKGSPNDNNPVWTVSERSPGIIDQISSLPDGAMLDLVKQLNGEGEPENSLYGETWSAKLSQSLFQYEESHRMQTELEGLNFTLTSFPESPEGTLDQRFKSLAEYMSTRHLRKVDREVFVLSHEGYDMHRENTLGKKFSELNASLQQFIEELKAMGIWEDTALVMGSDFGRSVTANSNGGTDHAWGGNYFLLGGSVDGGKILGTYPEFLDERSDYWTGRGRMIPTTPWESVWNGIGQWMGVRGDNDLGWVLPNRNNFDKCALFSDQDLFLNGEIPQTACLINDGDGDGVADEVDQCPNSQYWTGLASDASGCQPPTAGPTTSPTLVPQPTIAPSSAPSVPPTPAPTVFGVLEVTPKASVITPDSAIVRVGGSNNHAVGRAIDGTTDKYEVHMSDAAKTGAGFEVTPFWPHSIVQGIRVYTASDGKSRDPTQFVVEGRNREGEAWTLIAGGDLNLSVERNPQGVPIDSSPSAPDLAKAHQEVTFQNTAAYSHYRVTFPETRSTSSTIVQFGEVELPGVWVPPGFVMTEYPTPAPSPKPTPAPTAVPTFKPTAAPSIAPTAVVTPVSTVLTPGSTVVRVRGYNTHTTATAIDGTTDVYQVHADGTGAPGFQVTPLWPYSIVQGIRVYTPYNGHSRDPMKFIVEGRNGDTEGWTIIAEGDLGLTTERNPSGMAIESTPTEPDMAKIHDEVLFQNTVMYSQYRVTFPEARSGSVAYGTIVQFGEVELPGLTVPPGYVLPTVTPVSTVLTPGSTVVRVRGYNTHTTATAIDGTTDVYQVHADGTGAPGFEVSPLWPYSIVQGIRVYTPHNGHGRDPMQFIVEGRNGDTEGWSVIALGDLGLTTERNPAGTPINSSPSAPDTSLVHDEVLFQNTVVYSQYRVTFPEARSALMAYGTIVQFGEVELPGLTVPPGLFVMTPYPTATPTAAPVAAAESNAIPVSTVLDAAAAPSIVRLNDIYPTHWYHNNVNIMDGTTSIYEIRMDGSGLPSGLEVTPTWPHSVIKSMRVYTARNGNSRDPTSFVIKGRNTDGEAWTLIAEGALYLPTDRNSVGLTVNSSPSAPDMALNHYEATFPNAVAYSQYQLTFPTTRHPDSTIVQFAELELPGLAVPEGWTCGGPGASCGNSHECCSEFCLGTGVCSDVTTQ</sequence>
<evidence type="ECO:0008006" key="4">
    <source>
        <dbReference type="Google" id="ProtNLM"/>
    </source>
</evidence>
<organism evidence="3">
    <name type="scientific">Ditylum brightwellii</name>
    <dbReference type="NCBI Taxonomy" id="49249"/>
    <lineage>
        <taxon>Eukaryota</taxon>
        <taxon>Sar</taxon>
        <taxon>Stramenopiles</taxon>
        <taxon>Ochrophyta</taxon>
        <taxon>Bacillariophyta</taxon>
        <taxon>Mediophyceae</taxon>
        <taxon>Lithodesmiophycidae</taxon>
        <taxon>Lithodesmiales</taxon>
        <taxon>Lithodesmiaceae</taxon>
        <taxon>Ditylum</taxon>
    </lineage>
</organism>
<dbReference type="PANTHER" id="PTHR43737:SF1">
    <property type="entry name" value="DUF1501 DOMAIN-CONTAINING PROTEIN"/>
    <property type="match status" value="1"/>
</dbReference>
<feature type="signal peptide" evidence="2">
    <location>
        <begin position="1"/>
        <end position="17"/>
    </location>
</feature>
<feature type="chain" id="PRO_5030908151" description="DUF1501 domain-containing protein" evidence="2">
    <location>
        <begin position="18"/>
        <end position="2071"/>
    </location>
</feature>
<dbReference type="Pfam" id="PF08811">
    <property type="entry name" value="DUF1800"/>
    <property type="match status" value="1"/>
</dbReference>
<dbReference type="EMBL" id="HBNS01038023">
    <property type="protein sequence ID" value="CAE4635315.1"/>
    <property type="molecule type" value="Transcribed_RNA"/>
</dbReference>
<dbReference type="InterPro" id="IPR017850">
    <property type="entry name" value="Alkaline_phosphatase_core_sf"/>
</dbReference>
<protein>
    <recommendedName>
        <fullName evidence="4">DUF1501 domain-containing protein</fullName>
    </recommendedName>
</protein>
<feature type="region of interest" description="Disordered" evidence="1">
    <location>
        <begin position="1243"/>
        <end position="1273"/>
    </location>
</feature>
<feature type="compositionally biased region" description="Polar residues" evidence="1">
    <location>
        <begin position="1251"/>
        <end position="1260"/>
    </location>
</feature>
<evidence type="ECO:0000256" key="1">
    <source>
        <dbReference type="SAM" id="MobiDB-lite"/>
    </source>
</evidence>
<gene>
    <name evidence="3" type="ORF">DBRI00130_LOCUS29698</name>
</gene>
<accession>A0A7S4S5H3</accession>
<dbReference type="SUPFAM" id="SSF53649">
    <property type="entry name" value="Alkaline phosphatase-like"/>
    <property type="match status" value="1"/>
</dbReference>
<evidence type="ECO:0000256" key="2">
    <source>
        <dbReference type="SAM" id="SignalP"/>
    </source>
</evidence>
<name>A0A7S4S5H3_9STRA</name>
<evidence type="ECO:0000313" key="3">
    <source>
        <dbReference type="EMBL" id="CAE4635315.1"/>
    </source>
</evidence>